<dbReference type="OrthoDB" id="1081352at2"/>
<evidence type="ECO:0000256" key="1">
    <source>
        <dbReference type="ARBA" id="ARBA00004196"/>
    </source>
</evidence>
<evidence type="ECO:0000313" key="7">
    <source>
        <dbReference type="EMBL" id="RGY11059.1"/>
    </source>
</evidence>
<dbReference type="CDD" id="cd02966">
    <property type="entry name" value="TlpA_like_family"/>
    <property type="match status" value="1"/>
</dbReference>
<dbReference type="PROSITE" id="PS51352">
    <property type="entry name" value="THIOREDOXIN_2"/>
    <property type="match status" value="1"/>
</dbReference>
<dbReference type="EMBL" id="QSCR01000060">
    <property type="protein sequence ID" value="RGY11059.1"/>
    <property type="molecule type" value="Genomic_DNA"/>
</dbReference>
<keyword evidence="5" id="KW-0732">Signal</keyword>
<comment type="caution">
    <text evidence="7">The sequence shown here is derived from an EMBL/GenBank/DDBJ whole genome shotgun (WGS) entry which is preliminary data.</text>
</comment>
<dbReference type="Pfam" id="PF13905">
    <property type="entry name" value="Thioredoxin_8"/>
    <property type="match status" value="1"/>
</dbReference>
<evidence type="ECO:0000256" key="4">
    <source>
        <dbReference type="ARBA" id="ARBA00023284"/>
    </source>
</evidence>
<dbReference type="InterPro" id="IPR013766">
    <property type="entry name" value="Thioredoxin_domain"/>
</dbReference>
<dbReference type="Gene3D" id="3.40.30.10">
    <property type="entry name" value="Glutaredoxin"/>
    <property type="match status" value="1"/>
</dbReference>
<dbReference type="PANTHER" id="PTHR42852">
    <property type="entry name" value="THIOL:DISULFIDE INTERCHANGE PROTEIN DSBE"/>
    <property type="match status" value="1"/>
</dbReference>
<keyword evidence="2" id="KW-0201">Cytochrome c-type biogenesis</keyword>
<dbReference type="InterPro" id="IPR036249">
    <property type="entry name" value="Thioredoxin-like_sf"/>
</dbReference>
<evidence type="ECO:0000259" key="6">
    <source>
        <dbReference type="PROSITE" id="PS51352"/>
    </source>
</evidence>
<organism evidence="7 8">
    <name type="scientific">Butyricimonas virosa</name>
    <dbReference type="NCBI Taxonomy" id="544645"/>
    <lineage>
        <taxon>Bacteria</taxon>
        <taxon>Pseudomonadati</taxon>
        <taxon>Bacteroidota</taxon>
        <taxon>Bacteroidia</taxon>
        <taxon>Bacteroidales</taxon>
        <taxon>Odoribacteraceae</taxon>
        <taxon>Butyricimonas</taxon>
    </lineage>
</organism>
<evidence type="ECO:0000256" key="2">
    <source>
        <dbReference type="ARBA" id="ARBA00022748"/>
    </source>
</evidence>
<keyword evidence="4" id="KW-0676">Redox-active center</keyword>
<keyword evidence="3" id="KW-1015">Disulfide bond</keyword>
<evidence type="ECO:0000256" key="3">
    <source>
        <dbReference type="ARBA" id="ARBA00023157"/>
    </source>
</evidence>
<name>A0A413IHI3_9BACT</name>
<evidence type="ECO:0000256" key="5">
    <source>
        <dbReference type="SAM" id="SignalP"/>
    </source>
</evidence>
<dbReference type="GO" id="GO:0017004">
    <property type="term" value="P:cytochrome complex assembly"/>
    <property type="evidence" value="ECO:0007669"/>
    <property type="project" value="UniProtKB-KW"/>
</dbReference>
<sequence>MLKSSMNLKMFFMKNRFFFFVAALFLCSACASRNQGFVVRGSFPGLQDSMVVMLRCMENESCSVVTQGVVRDGAFELRGVVRTPMYCELLFSNQDIVSRPEDVKVGNIFLFLDNSELTLKVPHLDSMSFTSLFMAETAEVKDYLKGSPLQQEFYEYRKALLPLNLVAQKASDSLTMMSLRENCYTPEEYNRLFDEQYPQKQAAEAAIDAAKMEFVRAHPRSLLTLYIAETLLKTPFTRAPEEVEELTRVVGQIEDTVRRPYILKIADITRTLCKGAVYKDVELINTTGEKVKLSQFVHPDRYTLVDFWASWCGPCRWAIPKVEQLYKRYGDDRLAVVSVSLDKKREDWEKALKQENMPWTQLGVDGNDMLVTVSRAYHITRIPRLLLIAPDGRVVFSGHDVNALRLTVEKLL</sequence>
<dbReference type="AlphaFoldDB" id="A0A413IHI3"/>
<comment type="subcellular location">
    <subcellularLocation>
        <location evidence="1">Cell envelope</location>
    </subcellularLocation>
</comment>
<dbReference type="PANTHER" id="PTHR42852:SF6">
    <property type="entry name" value="THIOL:DISULFIDE INTERCHANGE PROTEIN DSBE"/>
    <property type="match status" value="1"/>
</dbReference>
<feature type="domain" description="Thioredoxin" evidence="6">
    <location>
        <begin position="272"/>
        <end position="412"/>
    </location>
</feature>
<dbReference type="InterPro" id="IPR012336">
    <property type="entry name" value="Thioredoxin-like_fold"/>
</dbReference>
<gene>
    <name evidence="7" type="ORF">DXA50_19785</name>
</gene>
<dbReference type="SUPFAM" id="SSF52833">
    <property type="entry name" value="Thioredoxin-like"/>
    <property type="match status" value="1"/>
</dbReference>
<reference evidence="7 8" key="1">
    <citation type="submission" date="2018-08" db="EMBL/GenBank/DDBJ databases">
        <title>A genome reference for cultivated species of the human gut microbiota.</title>
        <authorList>
            <person name="Zou Y."/>
            <person name="Xue W."/>
            <person name="Luo G."/>
        </authorList>
    </citation>
    <scope>NUCLEOTIDE SEQUENCE [LARGE SCALE GENOMIC DNA]</scope>
    <source>
        <strain evidence="7 8">OF02-7</strain>
    </source>
</reference>
<accession>A0A413IHI3</accession>
<evidence type="ECO:0000313" key="8">
    <source>
        <dbReference type="Proteomes" id="UP000286063"/>
    </source>
</evidence>
<dbReference type="GO" id="GO:0030313">
    <property type="term" value="C:cell envelope"/>
    <property type="evidence" value="ECO:0007669"/>
    <property type="project" value="UniProtKB-SubCell"/>
</dbReference>
<proteinExistence type="predicted"/>
<dbReference type="InterPro" id="IPR050553">
    <property type="entry name" value="Thioredoxin_ResA/DsbE_sf"/>
</dbReference>
<feature type="chain" id="PRO_5019026033" evidence="5">
    <location>
        <begin position="32"/>
        <end position="412"/>
    </location>
</feature>
<protein>
    <submittedName>
        <fullName evidence="7">DUF4369 domain-containing protein</fullName>
    </submittedName>
</protein>
<dbReference type="Proteomes" id="UP000286063">
    <property type="component" value="Unassembled WGS sequence"/>
</dbReference>
<feature type="signal peptide" evidence="5">
    <location>
        <begin position="1"/>
        <end position="31"/>
    </location>
</feature>